<dbReference type="InterPro" id="IPR005841">
    <property type="entry name" value="Alpha-D-phosphohexomutase_SF"/>
</dbReference>
<dbReference type="AlphaFoldDB" id="A0A1G6ZIR3"/>
<dbReference type="SUPFAM" id="SSF55957">
    <property type="entry name" value="Phosphoglucomutase, C-terminal domain"/>
    <property type="match status" value="1"/>
</dbReference>
<keyword evidence="7 11" id="KW-0479">Metal-binding</keyword>
<dbReference type="FunFam" id="3.40.120.10:FF:000004">
    <property type="entry name" value="Phosphoglucomutase 5"/>
    <property type="match status" value="1"/>
</dbReference>
<dbReference type="InterPro" id="IPR036900">
    <property type="entry name" value="A-D-PHexomutase_C_sf"/>
</dbReference>
<evidence type="ECO:0000313" key="17">
    <source>
        <dbReference type="Proteomes" id="UP000198922"/>
    </source>
</evidence>
<dbReference type="FunFam" id="3.40.120.10:FF:000005">
    <property type="entry name" value="Phosphoglucomutase 5"/>
    <property type="match status" value="1"/>
</dbReference>
<feature type="region of interest" description="Disordered" evidence="12">
    <location>
        <begin position="1"/>
        <end position="20"/>
    </location>
</feature>
<dbReference type="GO" id="GO:0006006">
    <property type="term" value="P:glucose metabolic process"/>
    <property type="evidence" value="ECO:0007669"/>
    <property type="project" value="UniProtKB-KW"/>
</dbReference>
<feature type="domain" description="Alpha-D-phosphohexomutase alpha/beta/alpha" evidence="15">
    <location>
        <begin position="295"/>
        <end position="406"/>
    </location>
</feature>
<evidence type="ECO:0000259" key="14">
    <source>
        <dbReference type="Pfam" id="PF02879"/>
    </source>
</evidence>
<dbReference type="FunFam" id="3.40.120.10:FF:000006">
    <property type="entry name" value="Phosphoglucomutase PgmA"/>
    <property type="match status" value="1"/>
</dbReference>
<evidence type="ECO:0000259" key="15">
    <source>
        <dbReference type="Pfam" id="PF02880"/>
    </source>
</evidence>
<dbReference type="InterPro" id="IPR005845">
    <property type="entry name" value="A-D-PHexomutase_a/b/a-II"/>
</dbReference>
<evidence type="ECO:0000259" key="13">
    <source>
        <dbReference type="Pfam" id="PF02878"/>
    </source>
</evidence>
<proteinExistence type="inferred from homology"/>
<dbReference type="InterPro" id="IPR016066">
    <property type="entry name" value="A-D-PHexomutase_CS"/>
</dbReference>
<accession>A0A1G6ZIR3</accession>
<gene>
    <name evidence="16" type="ORF">SAMN04488567_0560</name>
</gene>
<evidence type="ECO:0000256" key="9">
    <source>
        <dbReference type="ARBA" id="ARBA00023235"/>
    </source>
</evidence>
<dbReference type="PANTHER" id="PTHR22573:SF2">
    <property type="entry name" value="PHOSPHOGLUCOMUTASE"/>
    <property type="match status" value="1"/>
</dbReference>
<dbReference type="Proteomes" id="UP000198922">
    <property type="component" value="Unassembled WGS sequence"/>
</dbReference>
<sequence length="543" mass="57897">MEPITVETKPIQGQKPGTSGLRKKTRVFKESHFLENYVQSIFDGIGGIEGKTLVLGGDGRHFNDRAAQVILRMAAANGARRVIVGQEALLSTPAASHLIRKRGTDGGLILSASHNPGGPDADFGLKYNTPNGGPAPESVTDKIYAATQGLTRYRILEAQDVDLTSPGLQHLGDMEIEVVDPVADYAMLMEEIFDFDAIRGLLSDGFRLRFDAMHAVTGPYAVEILENRLGAASGSVVNATPSPDFGGGHPDPNPIWARDLVAAMMSDDAPDFGAASDGDGDRNMIMGRGVYVTPSDSLALLAAHAHLAPAYKDGLKGVARSMPTSGAVDRVARSKGIDCYETPTGWKFFGNLLDAGRATLCGEESAGTGSDHVREKDGLWAVLLWLNILAATRKSVAELLREHWTEHGRNYYSRHDYEDVESDKANALIDGLRGKLSQLPGQSFAGLTVEGADEFSYDDPVDGSRASAQGLRISFTGGERVVFRLSGTGTAGATLRVYLEALEIDPDKLAEDPQEALAPVIAAADEIAGIRAQTGRDAPDVIT</sequence>
<keyword evidence="9" id="KW-0413">Isomerase</keyword>
<organism evidence="16 17">
    <name type="scientific">Limimaricola pyoseonensis</name>
    <dbReference type="NCBI Taxonomy" id="521013"/>
    <lineage>
        <taxon>Bacteria</taxon>
        <taxon>Pseudomonadati</taxon>
        <taxon>Pseudomonadota</taxon>
        <taxon>Alphaproteobacteria</taxon>
        <taxon>Rhodobacterales</taxon>
        <taxon>Paracoccaceae</taxon>
        <taxon>Limimaricola</taxon>
    </lineage>
</organism>
<dbReference type="Gene3D" id="3.40.120.10">
    <property type="entry name" value="Alpha-D-Glucose-1,6-Bisphosphate, subunit A, domain 3"/>
    <property type="match status" value="3"/>
</dbReference>
<dbReference type="GO" id="GO:0005829">
    <property type="term" value="C:cytosol"/>
    <property type="evidence" value="ECO:0007669"/>
    <property type="project" value="TreeGrafter"/>
</dbReference>
<evidence type="ECO:0000313" key="16">
    <source>
        <dbReference type="EMBL" id="SDE02634.1"/>
    </source>
</evidence>
<dbReference type="FunFam" id="3.30.310.50:FF:000002">
    <property type="entry name" value="Phosphoglucomutase 5"/>
    <property type="match status" value="1"/>
</dbReference>
<reference evidence="17" key="1">
    <citation type="submission" date="2016-10" db="EMBL/GenBank/DDBJ databases">
        <authorList>
            <person name="Varghese N."/>
            <person name="Submissions S."/>
        </authorList>
    </citation>
    <scope>NUCLEOTIDE SEQUENCE [LARGE SCALE GENOMIC DNA]</scope>
    <source>
        <strain evidence="17">DSM 21424</strain>
    </source>
</reference>
<comment type="catalytic activity">
    <reaction evidence="1">
        <text>alpha-D-glucose 1-phosphate = alpha-D-glucose 6-phosphate</text>
        <dbReference type="Rhea" id="RHEA:23536"/>
        <dbReference type="ChEBI" id="CHEBI:58225"/>
        <dbReference type="ChEBI" id="CHEBI:58601"/>
        <dbReference type="EC" id="5.4.2.2"/>
    </reaction>
</comment>
<keyword evidence="10" id="KW-0119">Carbohydrate metabolism</keyword>
<comment type="similarity">
    <text evidence="3 11">Belongs to the phosphohexose mutase family.</text>
</comment>
<evidence type="ECO:0000256" key="7">
    <source>
        <dbReference type="ARBA" id="ARBA00022723"/>
    </source>
</evidence>
<dbReference type="Pfam" id="PF24947">
    <property type="entry name" value="PGM1_C_vert_fung"/>
    <property type="match status" value="1"/>
</dbReference>
<keyword evidence="5" id="KW-0313">Glucose metabolism</keyword>
<dbReference type="Gene3D" id="3.30.310.50">
    <property type="entry name" value="Alpha-D-phosphohexomutase, C-terminal domain"/>
    <property type="match status" value="1"/>
</dbReference>
<dbReference type="InterPro" id="IPR016055">
    <property type="entry name" value="A-D-PHexomutase_a/b/a-I/II/III"/>
</dbReference>
<dbReference type="InterPro" id="IPR045244">
    <property type="entry name" value="PGM"/>
</dbReference>
<name>A0A1G6ZIR3_9RHOB</name>
<dbReference type="Pfam" id="PF02879">
    <property type="entry name" value="PGM_PMM_II"/>
    <property type="match status" value="1"/>
</dbReference>
<dbReference type="PRINTS" id="PR00509">
    <property type="entry name" value="PGMPMM"/>
</dbReference>
<dbReference type="STRING" id="521013.SAMN04488567_0560"/>
<evidence type="ECO:0000256" key="10">
    <source>
        <dbReference type="ARBA" id="ARBA00023277"/>
    </source>
</evidence>
<dbReference type="Pfam" id="PF02878">
    <property type="entry name" value="PGM_PMM_I"/>
    <property type="match status" value="1"/>
</dbReference>
<comment type="cofactor">
    <cofactor evidence="2">
        <name>Mg(2+)</name>
        <dbReference type="ChEBI" id="CHEBI:18420"/>
    </cofactor>
</comment>
<dbReference type="PROSITE" id="PS00710">
    <property type="entry name" value="PGM_PMM"/>
    <property type="match status" value="1"/>
</dbReference>
<dbReference type="InterPro" id="IPR005846">
    <property type="entry name" value="A-D-PHexomutase_a/b/a-III"/>
</dbReference>
<dbReference type="EMBL" id="FNAT01000001">
    <property type="protein sequence ID" value="SDE02634.1"/>
    <property type="molecule type" value="Genomic_DNA"/>
</dbReference>
<evidence type="ECO:0000256" key="5">
    <source>
        <dbReference type="ARBA" id="ARBA00022526"/>
    </source>
</evidence>
<keyword evidence="6" id="KW-0597">Phosphoprotein</keyword>
<dbReference type="PANTHER" id="PTHR22573">
    <property type="entry name" value="PHOSPHOHEXOMUTASE FAMILY MEMBER"/>
    <property type="match status" value="1"/>
</dbReference>
<dbReference type="Pfam" id="PF02880">
    <property type="entry name" value="PGM_PMM_III"/>
    <property type="match status" value="1"/>
</dbReference>
<keyword evidence="17" id="KW-1185">Reference proteome</keyword>
<evidence type="ECO:0000256" key="8">
    <source>
        <dbReference type="ARBA" id="ARBA00022842"/>
    </source>
</evidence>
<keyword evidence="8 11" id="KW-0460">Magnesium</keyword>
<dbReference type="GO" id="GO:0000287">
    <property type="term" value="F:magnesium ion binding"/>
    <property type="evidence" value="ECO:0007669"/>
    <property type="project" value="InterPro"/>
</dbReference>
<evidence type="ECO:0000256" key="1">
    <source>
        <dbReference type="ARBA" id="ARBA00000443"/>
    </source>
</evidence>
<dbReference type="GO" id="GO:0004614">
    <property type="term" value="F:phosphoglucomutase activity"/>
    <property type="evidence" value="ECO:0007669"/>
    <property type="project" value="UniProtKB-EC"/>
</dbReference>
<evidence type="ECO:0000256" key="11">
    <source>
        <dbReference type="RuleBase" id="RU004326"/>
    </source>
</evidence>
<evidence type="ECO:0000256" key="2">
    <source>
        <dbReference type="ARBA" id="ARBA00001946"/>
    </source>
</evidence>
<dbReference type="InterPro" id="IPR005844">
    <property type="entry name" value="A-D-PHexomutase_a/b/a-I"/>
</dbReference>
<dbReference type="EC" id="5.4.2.2" evidence="4"/>
<dbReference type="SUPFAM" id="SSF53738">
    <property type="entry name" value="Phosphoglucomutase, first 3 domains"/>
    <property type="match status" value="3"/>
</dbReference>
<protein>
    <recommendedName>
        <fullName evidence="4">phosphoglucomutase (alpha-D-glucose-1,6-bisphosphate-dependent)</fullName>
        <ecNumber evidence="4">5.4.2.2</ecNumber>
    </recommendedName>
</protein>
<evidence type="ECO:0000256" key="6">
    <source>
        <dbReference type="ARBA" id="ARBA00022553"/>
    </source>
</evidence>
<dbReference type="NCBIfam" id="NF005737">
    <property type="entry name" value="PRK07564.1-1"/>
    <property type="match status" value="1"/>
</dbReference>
<evidence type="ECO:0000256" key="3">
    <source>
        <dbReference type="ARBA" id="ARBA00010231"/>
    </source>
</evidence>
<evidence type="ECO:0000256" key="12">
    <source>
        <dbReference type="SAM" id="MobiDB-lite"/>
    </source>
</evidence>
<feature type="domain" description="Alpha-D-phosphohexomutase alpha/beta/alpha" evidence="14">
    <location>
        <begin position="185"/>
        <end position="286"/>
    </location>
</feature>
<feature type="domain" description="Alpha-D-phosphohexomutase alpha/beta/alpha" evidence="13">
    <location>
        <begin position="14"/>
        <end position="150"/>
    </location>
</feature>
<evidence type="ECO:0000256" key="4">
    <source>
        <dbReference type="ARBA" id="ARBA00012728"/>
    </source>
</evidence>